<dbReference type="GO" id="GO:0071281">
    <property type="term" value="P:cellular response to iron ion"/>
    <property type="evidence" value="ECO:0007669"/>
    <property type="project" value="TreeGrafter"/>
</dbReference>
<dbReference type="PROSITE" id="PS51257">
    <property type="entry name" value="PROKAR_LIPOPROTEIN"/>
    <property type="match status" value="1"/>
</dbReference>
<sequence length="363" mass="40491">MHQIKRWVLIGLSFSLLIMAGCGGPKQQATSQSKQTEATKTRVFKDSAGRKVRVPKKITRIAPSGPLAQMVLYSSVPNKLVGIASAFPDDAKNLIPKKYQKLPQFGQFYGKSSTLNMEALSAANPQVIIDIGEPKDSVKTDMAKLQKQLDIPTVFIKADMNSMPQTYRKLAQLTGNRQHNQKLAAYCQQVLKHAKTAREKVKDQQKSIYYASGKSGLNTNAAGSFHAQIFDTIGVKNVVTGVTAASQGSGTTVSLEQLLKWQPDYILAENKAVYQLIKSDSSWQQLTAVKENRVYLVPSTPYNFLGFPPSVNRILGIQWLGHLIYPDVYQLNVKQTVQDFYQLFYHIHLDDQQTTEILQNAVR</sequence>
<proteinExistence type="inferred from homology"/>
<dbReference type="InterPro" id="IPR002491">
    <property type="entry name" value="ABC_transptr_periplasmic_BD"/>
</dbReference>
<reference evidence="4" key="1">
    <citation type="submission" date="2016-11" db="EMBL/GenBank/DDBJ databases">
        <authorList>
            <person name="Jaros S."/>
            <person name="Januszkiewicz K."/>
            <person name="Wedrychowicz H."/>
        </authorList>
    </citation>
    <scope>NUCLEOTIDE SEQUENCE</scope>
    <source>
        <strain evidence="4">ACA-DC 565</strain>
    </source>
</reference>
<keyword evidence="2" id="KW-0732">Signal</keyword>
<evidence type="ECO:0000256" key="2">
    <source>
        <dbReference type="SAM" id="SignalP"/>
    </source>
</evidence>
<dbReference type="InterPro" id="IPR050902">
    <property type="entry name" value="ABC_Transporter_SBP"/>
</dbReference>
<evidence type="ECO:0000256" key="1">
    <source>
        <dbReference type="ARBA" id="ARBA00008814"/>
    </source>
</evidence>
<dbReference type="AlphaFoldDB" id="A0A1K2I9F7"/>
<dbReference type="PANTHER" id="PTHR30535">
    <property type="entry name" value="VITAMIN B12-BINDING PROTEIN"/>
    <property type="match status" value="1"/>
</dbReference>
<organism evidence="4">
    <name type="scientific">Loigolactobacillus rennini</name>
    <dbReference type="NCBI Taxonomy" id="238013"/>
    <lineage>
        <taxon>Bacteria</taxon>
        <taxon>Bacillati</taxon>
        <taxon>Bacillota</taxon>
        <taxon>Bacilli</taxon>
        <taxon>Lactobacillales</taxon>
        <taxon>Lactobacillaceae</taxon>
        <taxon>Loigolactobacillus</taxon>
    </lineage>
</organism>
<feature type="chain" id="PRO_5039692544" evidence="2">
    <location>
        <begin position="21"/>
        <end position="363"/>
    </location>
</feature>
<dbReference type="EMBL" id="LT634362">
    <property type="protein sequence ID" value="SFZ88950.1"/>
    <property type="molecule type" value="Genomic_DNA"/>
</dbReference>
<evidence type="ECO:0000313" key="4">
    <source>
        <dbReference type="EMBL" id="SFZ88950.1"/>
    </source>
</evidence>
<dbReference type="PANTHER" id="PTHR30535:SF34">
    <property type="entry name" value="MOLYBDATE-BINDING PROTEIN MOLA"/>
    <property type="match status" value="1"/>
</dbReference>
<dbReference type="PROSITE" id="PS50983">
    <property type="entry name" value="FE_B12_PBP"/>
    <property type="match status" value="1"/>
</dbReference>
<feature type="domain" description="Fe/B12 periplasmic-binding" evidence="3">
    <location>
        <begin position="59"/>
        <end position="328"/>
    </location>
</feature>
<dbReference type="Gene3D" id="1.20.58.2180">
    <property type="match status" value="1"/>
</dbReference>
<evidence type="ECO:0000259" key="3">
    <source>
        <dbReference type="PROSITE" id="PS50983"/>
    </source>
</evidence>
<feature type="signal peptide" evidence="2">
    <location>
        <begin position="1"/>
        <end position="20"/>
    </location>
</feature>
<gene>
    <name evidence="4" type="ORF">LREN565_2063</name>
</gene>
<dbReference type="SUPFAM" id="SSF53807">
    <property type="entry name" value="Helical backbone' metal receptor"/>
    <property type="match status" value="1"/>
</dbReference>
<comment type="similarity">
    <text evidence="1">Belongs to the bacterial solute-binding protein 8 family.</text>
</comment>
<protein>
    <submittedName>
        <fullName evidence="4">ABC transporter, solute-binding protein</fullName>
    </submittedName>
</protein>
<name>A0A1K2I9F7_9LACO</name>
<accession>A0A1K2I9F7</accession>
<dbReference type="Gene3D" id="3.40.50.1980">
    <property type="entry name" value="Nitrogenase molybdenum iron protein domain"/>
    <property type="match status" value="2"/>
</dbReference>
<dbReference type="Pfam" id="PF01497">
    <property type="entry name" value="Peripla_BP_2"/>
    <property type="match status" value="1"/>
</dbReference>